<reference evidence="8" key="2">
    <citation type="submission" date="2020-08" db="EMBL/GenBank/DDBJ databases">
        <authorList>
            <person name="Kikuchi T."/>
        </authorList>
    </citation>
    <scope>NUCLEOTIDE SEQUENCE</scope>
    <source>
        <strain evidence="7">Ka4C1</strain>
    </source>
</reference>
<protein>
    <submittedName>
        <fullName evidence="7">(pine wood nematode) hypothetical protein</fullName>
    </submittedName>
</protein>
<evidence type="ECO:0000256" key="5">
    <source>
        <dbReference type="ARBA" id="ARBA00023329"/>
    </source>
</evidence>
<dbReference type="InterPro" id="IPR019013">
    <property type="entry name" value="Vma21"/>
</dbReference>
<dbReference type="GO" id="GO:0070072">
    <property type="term" value="P:vacuolar proton-transporting V-type ATPase complex assembly"/>
    <property type="evidence" value="ECO:0007669"/>
    <property type="project" value="InterPro"/>
</dbReference>
<evidence type="ECO:0000256" key="3">
    <source>
        <dbReference type="ARBA" id="ARBA00022989"/>
    </source>
</evidence>
<dbReference type="EMBL" id="CAJFDI010000003">
    <property type="protein sequence ID" value="CAD5220651.1"/>
    <property type="molecule type" value="Genomic_DNA"/>
</dbReference>
<dbReference type="PANTHER" id="PTHR31792">
    <property type="entry name" value="VACUOLAR ATPASE ASSEMBLY INTEGRAL MEMBRANE PROTEIN VMA21"/>
    <property type="match status" value="1"/>
</dbReference>
<organism evidence="9 11">
    <name type="scientific">Bursaphelenchus xylophilus</name>
    <name type="common">Pinewood nematode worm</name>
    <name type="synonym">Aphelenchoides xylophilus</name>
    <dbReference type="NCBI Taxonomy" id="6326"/>
    <lineage>
        <taxon>Eukaryota</taxon>
        <taxon>Metazoa</taxon>
        <taxon>Ecdysozoa</taxon>
        <taxon>Nematoda</taxon>
        <taxon>Chromadorea</taxon>
        <taxon>Rhabditida</taxon>
        <taxon>Tylenchina</taxon>
        <taxon>Tylenchomorpha</taxon>
        <taxon>Aphelenchoidea</taxon>
        <taxon>Aphelenchoididae</taxon>
        <taxon>Bursaphelenchus</taxon>
    </lineage>
</organism>
<name>A0A1I7RZ24_BURXY</name>
<dbReference type="Proteomes" id="UP000582659">
    <property type="component" value="Unassembled WGS sequence"/>
</dbReference>
<keyword evidence="1 6" id="KW-0812">Transmembrane</keyword>
<keyword evidence="5" id="KW-0968">Cytoplasmic vesicle</keyword>
<dbReference type="GO" id="GO:0031410">
    <property type="term" value="C:cytoplasmic vesicle"/>
    <property type="evidence" value="ECO:0007669"/>
    <property type="project" value="UniProtKB-KW"/>
</dbReference>
<dbReference type="GO" id="GO:0005789">
    <property type="term" value="C:endoplasmic reticulum membrane"/>
    <property type="evidence" value="ECO:0007669"/>
    <property type="project" value="TreeGrafter"/>
</dbReference>
<dbReference type="PANTHER" id="PTHR31792:SF3">
    <property type="entry name" value="VACUOLAR ATPASE ASSEMBLY INTEGRAL MEMBRANE PROTEIN VMA21"/>
    <property type="match status" value="1"/>
</dbReference>
<dbReference type="OrthoDB" id="160405at2759"/>
<evidence type="ECO:0000256" key="4">
    <source>
        <dbReference type="ARBA" id="ARBA00023136"/>
    </source>
</evidence>
<dbReference type="Pfam" id="PF09446">
    <property type="entry name" value="VMA21"/>
    <property type="match status" value="1"/>
</dbReference>
<reference evidence="11" key="1">
    <citation type="submission" date="2016-11" db="UniProtKB">
        <authorList>
            <consortium name="WormBaseParasite"/>
        </authorList>
    </citation>
    <scope>IDENTIFICATION</scope>
</reference>
<evidence type="ECO:0000313" key="10">
    <source>
        <dbReference type="Proteomes" id="UP000659654"/>
    </source>
</evidence>
<evidence type="ECO:0000256" key="2">
    <source>
        <dbReference type="ARBA" id="ARBA00022824"/>
    </source>
</evidence>
<keyword evidence="10" id="KW-1185">Reference proteome</keyword>
<dbReference type="SMR" id="A0A1I7RZ24"/>
<evidence type="ECO:0000256" key="6">
    <source>
        <dbReference type="SAM" id="Phobius"/>
    </source>
</evidence>
<keyword evidence="4 6" id="KW-0472">Membrane</keyword>
<proteinExistence type="predicted"/>
<sequence>MGDVVQHFRDPNVQSAVKNLMIYSLTILAVPLGSMFFLKRFLFEGVIGYDSSTSMTYSAVVAVILVHVVLIFWLITACADDRPKKVEKKD</sequence>
<dbReference type="Proteomes" id="UP000095284">
    <property type="component" value="Unplaced"/>
</dbReference>
<accession>A0A1I7RZ24</accession>
<feature type="transmembrane region" description="Helical" evidence="6">
    <location>
        <begin position="58"/>
        <end position="79"/>
    </location>
</feature>
<keyword evidence="3 6" id="KW-1133">Transmembrane helix</keyword>
<evidence type="ECO:0000313" key="9">
    <source>
        <dbReference type="Proteomes" id="UP000095284"/>
    </source>
</evidence>
<evidence type="ECO:0000313" key="11">
    <source>
        <dbReference type="WBParaSite" id="BXY_0599200.1"/>
    </source>
</evidence>
<dbReference type="WBParaSite" id="BXY_0599200.1">
    <property type="protein sequence ID" value="BXY_0599200.1"/>
    <property type="gene ID" value="BXY_0599200"/>
</dbReference>
<evidence type="ECO:0000256" key="1">
    <source>
        <dbReference type="ARBA" id="ARBA00022692"/>
    </source>
</evidence>
<evidence type="ECO:0000313" key="8">
    <source>
        <dbReference type="EMBL" id="CAG9106929.1"/>
    </source>
</evidence>
<dbReference type="eggNOG" id="KOG4783">
    <property type="taxonomic scope" value="Eukaryota"/>
</dbReference>
<evidence type="ECO:0000313" key="7">
    <source>
        <dbReference type="EMBL" id="CAD5220651.1"/>
    </source>
</evidence>
<gene>
    <name evidence="7" type="ORF">BXYJ_LOCUS6285</name>
</gene>
<keyword evidence="2" id="KW-0256">Endoplasmic reticulum</keyword>
<dbReference type="EMBL" id="CAJFCV020000003">
    <property type="protein sequence ID" value="CAG9106929.1"/>
    <property type="molecule type" value="Genomic_DNA"/>
</dbReference>
<dbReference type="AlphaFoldDB" id="A0A1I7RZ24"/>
<dbReference type="Proteomes" id="UP000659654">
    <property type="component" value="Unassembled WGS sequence"/>
</dbReference>
<feature type="transmembrane region" description="Helical" evidence="6">
    <location>
        <begin position="20"/>
        <end position="38"/>
    </location>
</feature>